<evidence type="ECO:0000313" key="2">
    <source>
        <dbReference type="EMBL" id="KKN87986.1"/>
    </source>
</evidence>
<sequence length="246" mass="27553">MTTVAQLYRYPLKSHGREELAHTTLTAGQSMPWDRTWAVVHDAARTDGTEWAHCANFSTGSKAPALMAITAAFDSARELLTLHHPDRPSLTFHPDRETSRFLEWVAPLVPENRAQPSAIFRLDGRGFTDTPYPSVSLCNYASLRALSDAVGTPVSPHRWRGNVWFDTGSPWDELDWVGKEVAIGSVVLRIRERTERCRATTANPKTGERDIEMLRILKGWGHQDFGVYAEVIETGPIFIGDQVKVL</sequence>
<dbReference type="PROSITE" id="PS51340">
    <property type="entry name" value="MOSC"/>
    <property type="match status" value="1"/>
</dbReference>
<dbReference type="SUPFAM" id="SSF50800">
    <property type="entry name" value="PK beta-barrel domain-like"/>
    <property type="match status" value="1"/>
</dbReference>
<gene>
    <name evidence="2" type="ORF">LCGC14_0253280</name>
</gene>
<evidence type="ECO:0000259" key="1">
    <source>
        <dbReference type="PROSITE" id="PS51340"/>
    </source>
</evidence>
<dbReference type="GO" id="GO:0003824">
    <property type="term" value="F:catalytic activity"/>
    <property type="evidence" value="ECO:0007669"/>
    <property type="project" value="InterPro"/>
</dbReference>
<proteinExistence type="predicted"/>
<dbReference type="Gene3D" id="2.40.33.20">
    <property type="entry name" value="PK beta-barrel domain-like"/>
    <property type="match status" value="1"/>
</dbReference>
<protein>
    <recommendedName>
        <fullName evidence="1">MOSC domain-containing protein</fullName>
    </recommendedName>
</protein>
<feature type="domain" description="MOSC" evidence="1">
    <location>
        <begin position="106"/>
        <end position="246"/>
    </location>
</feature>
<dbReference type="GO" id="GO:0030170">
    <property type="term" value="F:pyridoxal phosphate binding"/>
    <property type="evidence" value="ECO:0007669"/>
    <property type="project" value="InterPro"/>
</dbReference>
<dbReference type="InterPro" id="IPR005302">
    <property type="entry name" value="MoCF_Sase_C"/>
</dbReference>
<organism evidence="2">
    <name type="scientific">marine sediment metagenome</name>
    <dbReference type="NCBI Taxonomy" id="412755"/>
    <lineage>
        <taxon>unclassified sequences</taxon>
        <taxon>metagenomes</taxon>
        <taxon>ecological metagenomes</taxon>
    </lineage>
</organism>
<dbReference type="Pfam" id="PF03473">
    <property type="entry name" value="MOSC"/>
    <property type="match status" value="1"/>
</dbReference>
<accession>A0A0F9WP97</accession>
<dbReference type="GO" id="GO:0030151">
    <property type="term" value="F:molybdenum ion binding"/>
    <property type="evidence" value="ECO:0007669"/>
    <property type="project" value="InterPro"/>
</dbReference>
<name>A0A0F9WP97_9ZZZZ</name>
<dbReference type="EMBL" id="LAZR01000132">
    <property type="protein sequence ID" value="KKN87986.1"/>
    <property type="molecule type" value="Genomic_DNA"/>
</dbReference>
<dbReference type="Pfam" id="PF03476">
    <property type="entry name" value="MOSC_N"/>
    <property type="match status" value="1"/>
</dbReference>
<reference evidence="2" key="1">
    <citation type="journal article" date="2015" name="Nature">
        <title>Complex archaea that bridge the gap between prokaryotes and eukaryotes.</title>
        <authorList>
            <person name="Spang A."/>
            <person name="Saw J.H."/>
            <person name="Jorgensen S.L."/>
            <person name="Zaremba-Niedzwiedzka K."/>
            <person name="Martijn J."/>
            <person name="Lind A.E."/>
            <person name="van Eijk R."/>
            <person name="Schleper C."/>
            <person name="Guy L."/>
            <person name="Ettema T.J."/>
        </authorList>
    </citation>
    <scope>NUCLEOTIDE SEQUENCE</scope>
</reference>
<dbReference type="InterPro" id="IPR011037">
    <property type="entry name" value="Pyrv_Knase-like_insert_dom_sf"/>
</dbReference>
<dbReference type="InterPro" id="IPR005303">
    <property type="entry name" value="MOCOS_middle"/>
</dbReference>
<dbReference type="AlphaFoldDB" id="A0A0F9WP97"/>
<comment type="caution">
    <text evidence="2">The sequence shown here is derived from an EMBL/GenBank/DDBJ whole genome shotgun (WGS) entry which is preliminary data.</text>
</comment>